<name>A0A495QS35_9ACTN</name>
<evidence type="ECO:0000256" key="3">
    <source>
        <dbReference type="ARBA" id="ARBA00022434"/>
    </source>
</evidence>
<evidence type="ECO:0000256" key="10">
    <source>
        <dbReference type="PIRSR" id="PIRSR002560-1"/>
    </source>
</evidence>
<dbReference type="Proteomes" id="UP000274601">
    <property type="component" value="Unassembled WGS sequence"/>
</dbReference>
<protein>
    <recommendedName>
        <fullName evidence="9">Bacterioferritin</fullName>
        <ecNumber evidence="9">1.16.3.1</ecNumber>
    </recommendedName>
</protein>
<dbReference type="Gene3D" id="1.20.1260.10">
    <property type="match status" value="1"/>
</dbReference>
<evidence type="ECO:0000256" key="8">
    <source>
        <dbReference type="ARBA" id="ARBA00047990"/>
    </source>
</evidence>
<sequence>MRGSVLSRNPLSCKHGGMEGDKDIIALLNEQLTAELTAINQYFLHAKMQQNWGFTRIAKHTRDESFDEMRHAERLTDRILFLEGLPNYQKIGTLRIGQNIVEQLEADLAVELEAVARLRPGIDLMRSRGDVTSARIFEDILADEEEHIDYLETELSLVQALGEQNYLQRLTESPGEDTTKPV</sequence>
<dbReference type="PRINTS" id="PR00601">
    <property type="entry name" value="BACFERRITIN"/>
</dbReference>
<feature type="binding site" evidence="10">
    <location>
        <position position="35"/>
    </location>
    <ligand>
        <name>Fe cation</name>
        <dbReference type="ChEBI" id="CHEBI:24875"/>
        <label>1</label>
    </ligand>
</feature>
<evidence type="ECO:0000256" key="5">
    <source>
        <dbReference type="ARBA" id="ARBA00022723"/>
    </source>
</evidence>
<dbReference type="PIRSF" id="PIRSF002560">
    <property type="entry name" value="Bacterioferritin"/>
    <property type="match status" value="1"/>
</dbReference>
<feature type="binding site" description="axial binding residue" evidence="10">
    <location>
        <position position="69"/>
    </location>
    <ligand>
        <name>heme b</name>
        <dbReference type="ChEBI" id="CHEBI:60344"/>
        <note>ligand shared between dimeric partners</note>
    </ligand>
    <ligandPart>
        <name>Fe</name>
        <dbReference type="ChEBI" id="CHEBI:18248"/>
    </ligandPart>
</feature>
<feature type="binding site" evidence="10">
    <location>
        <position position="144"/>
    </location>
    <ligand>
        <name>Fe cation</name>
        <dbReference type="ChEBI" id="CHEBI:24875"/>
        <label>2</label>
    </ligand>
</feature>
<dbReference type="EC" id="1.16.3.1" evidence="9"/>
<dbReference type="InterPro" id="IPR012347">
    <property type="entry name" value="Ferritin-like"/>
</dbReference>
<feature type="binding site" evidence="10">
    <location>
        <position position="67"/>
    </location>
    <ligand>
        <name>Fe cation</name>
        <dbReference type="ChEBI" id="CHEBI:24875"/>
        <label>3</label>
    </ligand>
</feature>
<dbReference type="PROSITE" id="PS50905">
    <property type="entry name" value="FERRITIN_LIKE"/>
    <property type="match status" value="1"/>
</dbReference>
<keyword evidence="13" id="KW-1185">Reference proteome</keyword>
<evidence type="ECO:0000313" key="13">
    <source>
        <dbReference type="Proteomes" id="UP000274601"/>
    </source>
</evidence>
<feature type="domain" description="Ferritin-like diiron" evidence="11">
    <location>
        <begin position="18"/>
        <end position="162"/>
    </location>
</feature>
<dbReference type="GO" id="GO:0006826">
    <property type="term" value="P:iron ion transport"/>
    <property type="evidence" value="ECO:0007669"/>
    <property type="project" value="InterPro"/>
</dbReference>
<feature type="binding site" evidence="10">
    <location>
        <position position="68"/>
    </location>
    <ligand>
        <name>Fe cation</name>
        <dbReference type="ChEBI" id="CHEBI:24875"/>
        <label>1</label>
    </ligand>
</feature>
<feature type="binding site" evidence="10">
    <location>
        <position position="147"/>
    </location>
    <ligand>
        <name>Fe cation</name>
        <dbReference type="ChEBI" id="CHEBI:24875"/>
        <label>2</label>
    </ligand>
</feature>
<dbReference type="EMBL" id="RBWU01000002">
    <property type="protein sequence ID" value="RKS76314.1"/>
    <property type="molecule type" value="Genomic_DNA"/>
</dbReference>
<dbReference type="GO" id="GO:0006879">
    <property type="term" value="P:intracellular iron ion homeostasis"/>
    <property type="evidence" value="ECO:0007669"/>
    <property type="project" value="UniProtKB-KW"/>
</dbReference>
<feature type="binding site" evidence="10">
    <location>
        <position position="68"/>
    </location>
    <ligand>
        <name>Fe cation</name>
        <dbReference type="ChEBI" id="CHEBI:24875"/>
        <label>2</label>
    </ligand>
</feature>
<keyword evidence="3 9" id="KW-0409">Iron storage</keyword>
<comment type="cofactor">
    <cofactor evidence="1">
        <name>heme b</name>
        <dbReference type="ChEBI" id="CHEBI:60344"/>
    </cofactor>
</comment>
<dbReference type="PANTHER" id="PTHR30295">
    <property type="entry name" value="BACTERIOFERRITIN"/>
    <property type="match status" value="1"/>
</dbReference>
<dbReference type="PANTHER" id="PTHR30295:SF0">
    <property type="entry name" value="BACTERIOFERRITIN"/>
    <property type="match status" value="1"/>
</dbReference>
<dbReference type="InterPro" id="IPR009078">
    <property type="entry name" value="Ferritin-like_SF"/>
</dbReference>
<evidence type="ECO:0000256" key="2">
    <source>
        <dbReference type="ARBA" id="ARBA00011637"/>
    </source>
</evidence>
<accession>A0A495QS35</accession>
<dbReference type="GO" id="GO:0005829">
    <property type="term" value="C:cytosol"/>
    <property type="evidence" value="ECO:0007669"/>
    <property type="project" value="TreeGrafter"/>
</dbReference>
<evidence type="ECO:0000256" key="7">
    <source>
        <dbReference type="ARBA" id="ARBA00036243"/>
    </source>
</evidence>
<evidence type="ECO:0000256" key="1">
    <source>
        <dbReference type="ARBA" id="ARBA00001970"/>
    </source>
</evidence>
<dbReference type="GO" id="GO:0004322">
    <property type="term" value="F:ferroxidase activity"/>
    <property type="evidence" value="ECO:0007669"/>
    <property type="project" value="UniProtKB-EC"/>
</dbReference>
<comment type="function">
    <text evidence="9">Iron-storage protein, whose ferroxidase center binds Fe(2+), oxidizes it using dioxygen to Fe(3+), and participates in the subsequent Fe(3+) oxide mineral core formation within the central cavity of the BFR protein shell.</text>
</comment>
<organism evidence="12 13">
    <name type="scientific">Actinomadura pelletieri DSM 43383</name>
    <dbReference type="NCBI Taxonomy" id="1120940"/>
    <lineage>
        <taxon>Bacteria</taxon>
        <taxon>Bacillati</taxon>
        <taxon>Actinomycetota</taxon>
        <taxon>Actinomycetes</taxon>
        <taxon>Streptosporangiales</taxon>
        <taxon>Thermomonosporaceae</taxon>
        <taxon>Actinomadura</taxon>
    </lineage>
</organism>
<feature type="binding site" evidence="10">
    <location>
        <position position="144"/>
    </location>
    <ligand>
        <name>Fe cation</name>
        <dbReference type="ChEBI" id="CHEBI:24875"/>
        <label>1</label>
    </ligand>
</feature>
<comment type="caution">
    <text evidence="12">The sequence shown here is derived from an EMBL/GenBank/DDBJ whole genome shotgun (WGS) entry which is preliminary data.</text>
</comment>
<dbReference type="NCBIfam" id="TIGR00754">
    <property type="entry name" value="bfr"/>
    <property type="match status" value="1"/>
</dbReference>
<dbReference type="FunFam" id="1.20.1260.10:FF:000005">
    <property type="entry name" value="Bacterioferritin"/>
    <property type="match status" value="1"/>
</dbReference>
<dbReference type="InterPro" id="IPR008331">
    <property type="entry name" value="Ferritin_DPS_dom"/>
</dbReference>
<dbReference type="InterPro" id="IPR002024">
    <property type="entry name" value="Bacterioferritin"/>
</dbReference>
<comment type="similarity">
    <text evidence="9">Belongs to the bacterioferritin family.</text>
</comment>
<evidence type="ECO:0000259" key="11">
    <source>
        <dbReference type="PROSITE" id="PS50905"/>
    </source>
</evidence>
<keyword evidence="4" id="KW-0349">Heme</keyword>
<comment type="catalytic activity">
    <reaction evidence="8 9">
        <text>4 Fe(2+) + O2 + 4 H(+) = 4 Fe(3+) + 2 H2O</text>
        <dbReference type="Rhea" id="RHEA:11148"/>
        <dbReference type="ChEBI" id="CHEBI:15377"/>
        <dbReference type="ChEBI" id="CHEBI:15378"/>
        <dbReference type="ChEBI" id="CHEBI:15379"/>
        <dbReference type="ChEBI" id="CHEBI:29033"/>
        <dbReference type="ChEBI" id="CHEBI:29034"/>
        <dbReference type="EC" id="1.16.3.1"/>
    </reaction>
</comment>
<proteinExistence type="inferred from homology"/>
<dbReference type="AlphaFoldDB" id="A0A495QS35"/>
<feature type="binding site" evidence="10">
    <location>
        <position position="111"/>
    </location>
    <ligand>
        <name>Fe cation</name>
        <dbReference type="ChEBI" id="CHEBI:24875"/>
        <label>2</label>
    </ligand>
</feature>
<dbReference type="GO" id="GO:0020037">
    <property type="term" value="F:heme binding"/>
    <property type="evidence" value="ECO:0007669"/>
    <property type="project" value="TreeGrafter"/>
</dbReference>
<comment type="subunit">
    <text evidence="2">Homooligomer of 24 subunits, arranged as 12 dimers, that are packed together to form an approximately spherical molecule with a central cavity, in which large amounts of iron can be deposited.</text>
</comment>
<keyword evidence="5 9" id="KW-0479">Metal-binding</keyword>
<keyword evidence="6 9" id="KW-0408">Iron</keyword>
<dbReference type="SUPFAM" id="SSF47240">
    <property type="entry name" value="Ferritin-like"/>
    <property type="match status" value="1"/>
</dbReference>
<evidence type="ECO:0000256" key="6">
    <source>
        <dbReference type="ARBA" id="ARBA00023004"/>
    </source>
</evidence>
<evidence type="ECO:0000256" key="9">
    <source>
        <dbReference type="PIRNR" id="PIRNR002560"/>
    </source>
</evidence>
<feature type="binding site" evidence="10">
    <location>
        <position position="71"/>
    </location>
    <ligand>
        <name>Fe cation</name>
        <dbReference type="ChEBI" id="CHEBI:24875"/>
        <label>1</label>
    </ligand>
</feature>
<dbReference type="Pfam" id="PF00210">
    <property type="entry name" value="Ferritin"/>
    <property type="match status" value="1"/>
</dbReference>
<dbReference type="GO" id="GO:0008199">
    <property type="term" value="F:ferric iron binding"/>
    <property type="evidence" value="ECO:0007669"/>
    <property type="project" value="InterPro"/>
</dbReference>
<comment type="catalytic activity">
    <reaction evidence="7">
        <text>Fe(2+)(in) = Fe(2+)(out)</text>
        <dbReference type="Rhea" id="RHEA:28486"/>
        <dbReference type="ChEBI" id="CHEBI:29033"/>
    </reaction>
</comment>
<dbReference type="InterPro" id="IPR009040">
    <property type="entry name" value="Ferritin-like_diiron"/>
</dbReference>
<gene>
    <name evidence="12" type="ORF">BZB76_1668</name>
</gene>
<evidence type="ECO:0000256" key="4">
    <source>
        <dbReference type="ARBA" id="ARBA00022617"/>
    </source>
</evidence>
<reference evidence="12 13" key="1">
    <citation type="submission" date="2018-10" db="EMBL/GenBank/DDBJ databases">
        <title>Genomic Encyclopedia of Archaeal and Bacterial Type Strains, Phase II (KMG-II): from individual species to whole genera.</title>
        <authorList>
            <person name="Goeker M."/>
        </authorList>
    </citation>
    <scope>NUCLEOTIDE SEQUENCE [LARGE SCALE GENOMIC DNA]</scope>
    <source>
        <strain evidence="12 13">DSM 43383</strain>
    </source>
</reference>
<evidence type="ECO:0000313" key="12">
    <source>
        <dbReference type="EMBL" id="RKS76314.1"/>
    </source>
</evidence>
<dbReference type="CDD" id="cd00907">
    <property type="entry name" value="Bacterioferritin"/>
    <property type="match status" value="1"/>
</dbReference>